<organism evidence="1 2">
    <name type="scientific">Bradyrhizobium quebecense</name>
    <dbReference type="NCBI Taxonomy" id="2748629"/>
    <lineage>
        <taxon>Bacteria</taxon>
        <taxon>Pseudomonadati</taxon>
        <taxon>Pseudomonadota</taxon>
        <taxon>Alphaproteobacteria</taxon>
        <taxon>Hyphomicrobiales</taxon>
        <taxon>Nitrobacteraceae</taxon>
        <taxon>Bradyrhizobium</taxon>
    </lineage>
</organism>
<reference evidence="1" key="1">
    <citation type="journal article" date="2021" name="Int. J. Syst. Evol. Microbiol.">
        <title>Bradyrhizobium septentrionale sp. nov. (sv. septentrionale) and Bradyrhizobium quebecense sp. nov. (sv. septentrionale) associated with legumes native to Canada possess rearranged symbiosis genes and numerous insertion sequences.</title>
        <authorList>
            <person name="Bromfield E.S.P."/>
            <person name="Cloutier S."/>
        </authorList>
    </citation>
    <scope>NUCLEOTIDE SEQUENCE</scope>
    <source>
        <strain evidence="1">12S5</strain>
    </source>
</reference>
<dbReference type="Proteomes" id="UP000692816">
    <property type="component" value="Unassembled WGS sequence"/>
</dbReference>
<dbReference type="EMBL" id="JAGEPA010000001">
    <property type="protein sequence ID" value="MBO1432657.1"/>
    <property type="molecule type" value="Genomic_DNA"/>
</dbReference>
<keyword evidence="2" id="KW-1185">Reference proteome</keyword>
<sequence>MPIKESQAILATQVFRLSAPQKMWVIVRPAGCVPSVFGRELTVDFSEELKALECLQLVDLADGDTYQLTHAGFKYSSIVARAFYSDTIVALEEQYKVA</sequence>
<evidence type="ECO:0000313" key="2">
    <source>
        <dbReference type="Proteomes" id="UP000692816"/>
    </source>
</evidence>
<accession>A0ABS3MMJ7</accession>
<dbReference type="RefSeq" id="WP_173640782.1">
    <property type="nucleotide sequence ID" value="NZ_CP088022.1"/>
</dbReference>
<evidence type="ECO:0000313" key="1">
    <source>
        <dbReference type="EMBL" id="MBO1432657.1"/>
    </source>
</evidence>
<protein>
    <submittedName>
        <fullName evidence="1">Uncharacterized protein</fullName>
    </submittedName>
</protein>
<gene>
    <name evidence="1" type="ORF">J4P68_25275</name>
</gene>
<comment type="caution">
    <text evidence="1">The sequence shown here is derived from an EMBL/GenBank/DDBJ whole genome shotgun (WGS) entry which is preliminary data.</text>
</comment>
<name>A0ABS3MMJ7_9BRAD</name>
<proteinExistence type="predicted"/>